<evidence type="ECO:0000313" key="2">
    <source>
        <dbReference type="EMBL" id="OAX34513.1"/>
    </source>
</evidence>
<dbReference type="Proteomes" id="UP000092154">
    <property type="component" value="Unassembled WGS sequence"/>
</dbReference>
<organism evidence="2 3">
    <name type="scientific">Rhizopogon vinicolor AM-OR11-026</name>
    <dbReference type="NCBI Taxonomy" id="1314800"/>
    <lineage>
        <taxon>Eukaryota</taxon>
        <taxon>Fungi</taxon>
        <taxon>Dikarya</taxon>
        <taxon>Basidiomycota</taxon>
        <taxon>Agaricomycotina</taxon>
        <taxon>Agaricomycetes</taxon>
        <taxon>Agaricomycetidae</taxon>
        <taxon>Boletales</taxon>
        <taxon>Suillineae</taxon>
        <taxon>Rhizopogonaceae</taxon>
        <taxon>Rhizopogon</taxon>
    </lineage>
</organism>
<sequence>MLTQPTAAPPTTNLIPPTPLKPKDSVEAGSSSDNPMMLGPDKLDLSYCLTVWVELMGALDDTYAVYNPFPGLYHPTISARTGCSLRWGTRVPNPIAAEHTLTLVRDGLLIVNDAEDSKVLTSSEASGSDAPITPTNLCSCICIFTVNSLFSLPGTDFHFAEPLHI</sequence>
<evidence type="ECO:0000256" key="1">
    <source>
        <dbReference type="SAM" id="MobiDB-lite"/>
    </source>
</evidence>
<keyword evidence="3" id="KW-1185">Reference proteome</keyword>
<dbReference type="EMBL" id="KV448602">
    <property type="protein sequence ID" value="OAX34513.1"/>
    <property type="molecule type" value="Genomic_DNA"/>
</dbReference>
<dbReference type="AlphaFoldDB" id="A0A1B7MPH5"/>
<gene>
    <name evidence="2" type="ORF">K503DRAFT_803526</name>
</gene>
<dbReference type="InParanoid" id="A0A1B7MPH5"/>
<accession>A0A1B7MPH5</accession>
<reference evidence="2 3" key="1">
    <citation type="submission" date="2016-06" db="EMBL/GenBank/DDBJ databases">
        <title>Comparative genomics of the ectomycorrhizal sister species Rhizopogon vinicolor and Rhizopogon vesiculosus (Basidiomycota: Boletales) reveals a divergence of the mating type B locus.</title>
        <authorList>
            <consortium name="DOE Joint Genome Institute"/>
            <person name="Mujic A.B."/>
            <person name="Kuo A."/>
            <person name="Tritt A."/>
            <person name="Lipzen A."/>
            <person name="Chen C."/>
            <person name="Johnson J."/>
            <person name="Sharma A."/>
            <person name="Barry K."/>
            <person name="Grigoriev I.V."/>
            <person name="Spatafora J.W."/>
        </authorList>
    </citation>
    <scope>NUCLEOTIDE SEQUENCE [LARGE SCALE GENOMIC DNA]</scope>
    <source>
        <strain evidence="2 3">AM-OR11-026</strain>
    </source>
</reference>
<protein>
    <submittedName>
        <fullName evidence="2">Uncharacterized protein</fullName>
    </submittedName>
</protein>
<feature type="region of interest" description="Disordered" evidence="1">
    <location>
        <begin position="1"/>
        <end position="37"/>
    </location>
</feature>
<name>A0A1B7MPH5_9AGAM</name>
<evidence type="ECO:0000313" key="3">
    <source>
        <dbReference type="Proteomes" id="UP000092154"/>
    </source>
</evidence>
<proteinExistence type="predicted"/>
<feature type="compositionally biased region" description="Low complexity" evidence="1">
    <location>
        <begin position="1"/>
        <end position="15"/>
    </location>
</feature>